<evidence type="ECO:0000256" key="8">
    <source>
        <dbReference type="ARBA" id="ARBA00023201"/>
    </source>
</evidence>
<dbReference type="PANTHER" id="PTHR10110">
    <property type="entry name" value="SODIUM/HYDROGEN EXCHANGER"/>
    <property type="match status" value="1"/>
</dbReference>
<dbReference type="RefSeq" id="XP_029648211.1">
    <property type="nucleotide sequence ID" value="XM_029792351.2"/>
</dbReference>
<keyword evidence="14" id="KW-1185">Reference proteome</keyword>
<keyword evidence="12" id="KW-0732">Signal</keyword>
<keyword evidence="3 9" id="KW-0812">Transmembrane</keyword>
<reference evidence="15" key="1">
    <citation type="submission" date="2025-08" db="UniProtKB">
        <authorList>
            <consortium name="RefSeq"/>
        </authorList>
    </citation>
    <scope>IDENTIFICATION</scope>
</reference>
<dbReference type="AlphaFoldDB" id="A0A6P7TFJ0"/>
<dbReference type="InterPro" id="IPR004709">
    <property type="entry name" value="NaH_exchanger"/>
</dbReference>
<dbReference type="NCBIfam" id="TIGR00840">
    <property type="entry name" value="b_cpa1"/>
    <property type="match status" value="1"/>
</dbReference>
<feature type="compositionally biased region" description="Polar residues" evidence="10">
    <location>
        <begin position="786"/>
        <end position="807"/>
    </location>
</feature>
<dbReference type="GO" id="GO:0051453">
    <property type="term" value="P:regulation of intracellular pH"/>
    <property type="evidence" value="ECO:0007669"/>
    <property type="project" value="TreeGrafter"/>
</dbReference>
<dbReference type="GO" id="GO:0015386">
    <property type="term" value="F:potassium:proton antiporter activity"/>
    <property type="evidence" value="ECO:0007669"/>
    <property type="project" value="TreeGrafter"/>
</dbReference>
<feature type="region of interest" description="Disordered" evidence="10">
    <location>
        <begin position="781"/>
        <end position="840"/>
    </location>
</feature>
<feature type="transmembrane region" description="Helical" evidence="11">
    <location>
        <begin position="462"/>
        <end position="482"/>
    </location>
</feature>
<organism evidence="14 15">
    <name type="scientific">Octopus sinensis</name>
    <name type="common">East Asian common octopus</name>
    <dbReference type="NCBI Taxonomy" id="2607531"/>
    <lineage>
        <taxon>Eukaryota</taxon>
        <taxon>Metazoa</taxon>
        <taxon>Spiralia</taxon>
        <taxon>Lophotrochozoa</taxon>
        <taxon>Mollusca</taxon>
        <taxon>Cephalopoda</taxon>
        <taxon>Coleoidea</taxon>
        <taxon>Octopodiformes</taxon>
        <taxon>Octopoda</taxon>
        <taxon>Incirrata</taxon>
        <taxon>Octopodidae</taxon>
        <taxon>Octopus</taxon>
    </lineage>
</organism>
<feature type="transmembrane region" description="Helical" evidence="11">
    <location>
        <begin position="141"/>
        <end position="157"/>
    </location>
</feature>
<dbReference type="PRINTS" id="PR01084">
    <property type="entry name" value="NAHEXCHNGR"/>
</dbReference>
<evidence type="ECO:0000313" key="14">
    <source>
        <dbReference type="Proteomes" id="UP000515154"/>
    </source>
</evidence>
<dbReference type="GO" id="GO:0015385">
    <property type="term" value="F:sodium:proton antiporter activity"/>
    <property type="evidence" value="ECO:0007669"/>
    <property type="project" value="InterPro"/>
</dbReference>
<evidence type="ECO:0000256" key="10">
    <source>
        <dbReference type="SAM" id="MobiDB-lite"/>
    </source>
</evidence>
<feature type="transmembrane region" description="Helical" evidence="11">
    <location>
        <begin position="276"/>
        <end position="299"/>
    </location>
</feature>
<comment type="similarity">
    <text evidence="9">Belongs to the monovalent cation:proton antiporter 1 (CPA1) transporter (TC 2.A.36) family.</text>
</comment>
<keyword evidence="8 9" id="KW-0739">Sodium transport</keyword>
<keyword evidence="7 11" id="KW-0472">Membrane</keyword>
<keyword evidence="5" id="KW-0915">Sodium</keyword>
<keyword evidence="4 11" id="KW-1133">Transmembrane helix</keyword>
<evidence type="ECO:0000256" key="2">
    <source>
        <dbReference type="ARBA" id="ARBA00022448"/>
    </source>
</evidence>
<evidence type="ECO:0000313" key="15">
    <source>
        <dbReference type="RefSeq" id="XP_029648211.1"/>
    </source>
</evidence>
<feature type="transmembrane region" description="Helical" evidence="11">
    <location>
        <begin position="204"/>
        <end position="226"/>
    </location>
</feature>
<proteinExistence type="inferred from homology"/>
<evidence type="ECO:0000256" key="9">
    <source>
        <dbReference type="RuleBase" id="RU003722"/>
    </source>
</evidence>
<feature type="compositionally biased region" description="Low complexity" evidence="10">
    <location>
        <begin position="727"/>
        <end position="762"/>
    </location>
</feature>
<feature type="chain" id="PRO_5028364854" description="Sodium/hydrogen exchanger" evidence="12">
    <location>
        <begin position="28"/>
        <end position="840"/>
    </location>
</feature>
<evidence type="ECO:0000256" key="11">
    <source>
        <dbReference type="SAM" id="Phobius"/>
    </source>
</evidence>
<evidence type="ECO:0000256" key="5">
    <source>
        <dbReference type="ARBA" id="ARBA00023053"/>
    </source>
</evidence>
<evidence type="ECO:0000256" key="3">
    <source>
        <dbReference type="ARBA" id="ARBA00022692"/>
    </source>
</evidence>
<evidence type="ECO:0000256" key="1">
    <source>
        <dbReference type="ARBA" id="ARBA00004141"/>
    </source>
</evidence>
<name>A0A6P7TFJ0_9MOLL</name>
<evidence type="ECO:0000256" key="6">
    <source>
        <dbReference type="ARBA" id="ARBA00023065"/>
    </source>
</evidence>
<feature type="transmembrane region" description="Helical" evidence="11">
    <location>
        <begin position="361"/>
        <end position="381"/>
    </location>
</feature>
<feature type="transmembrane region" description="Helical" evidence="11">
    <location>
        <begin position="330"/>
        <end position="349"/>
    </location>
</feature>
<feature type="domain" description="Cation/H+ exchanger transmembrane" evidence="13">
    <location>
        <begin position="87"/>
        <end position="487"/>
    </location>
</feature>
<dbReference type="Pfam" id="PF00999">
    <property type="entry name" value="Na_H_Exchanger"/>
    <property type="match status" value="1"/>
</dbReference>
<feature type="compositionally biased region" description="Polar residues" evidence="10">
    <location>
        <begin position="816"/>
        <end position="825"/>
    </location>
</feature>
<sequence length="840" mass="94428">MFTRWPLVALLCLTTIAALLTWQEVSARSDNVTGNDISKAHIHKREDNPPHGGHKKHSESNETAGVDLVELKFEEVESPFIVCCVVLIAALSKLGFHYSNFLSSIVPESCMLILVGTIVGAIIHFTNIASELPRFFTPHQFFIYLLPPIILEASYSLNDKVFYENLGSVLIFAVVATILNFLFIGLTLYGLAVIGAMGEITIQFIPILVFSSLIVAVDPVAVLAVFQEMGVNSVLYFLVFGESLLNDGVTVVLYNVMQTYNEMDVIHGEQVALGVAKFFVVCIGGFSMGTLVGCICAVITKFTSSVKVLEPLTIFSLAFLSYLLAEMFAFSGIISLIGCGLIQAQYAFNNITRKSKTTVKYFAKVASTATEIVIFLFLGLALVEPNHEWHTGFVLWTIFLCLIYRFIIVYIITFLLNNLDMYRVRKVGYDEQFIMSYGGLRGAVCFSLVATLDPSKYPLRNLFVTTTLTVVIFTVFIQGITIKPLVKLLQIKMAPEKTLNLFQELNDHATDHIMAAIEDIVGCRGKYSWKEIIDYVHEGYLKKWLQREPSGVDAEIKAIYEKVALRDHFDQLYLGGAKNIPLSEGILTPLLDPLEKLRNDVDSKLLMVELEPRQIDSPKRSVLNRRLTLANLPSNSELKKILDHSSSRDLYHSANYDRNLTHDEYTDIRHHIRMKHRRTSRMLEAHHFNSSRALSWNSSAYDPFYGRTPSEPCTDKIRQYRRNRTCSLNSSSSDRNWSFSNESSSGKHSSPLSVVPESQSVVESEEGTTVYNNFSYEHDAVDDSRSCTSEPTTPSKQTDVERSNSIGKYTKHKRPSATTQETEITLSIDEDVIDMHEKPT</sequence>
<dbReference type="Gene3D" id="6.10.140.1330">
    <property type="match status" value="1"/>
</dbReference>
<accession>A0A6P7TFJ0</accession>
<feature type="transmembrane region" description="Helical" evidence="11">
    <location>
        <begin position="110"/>
        <end position="129"/>
    </location>
</feature>
<keyword evidence="2 9" id="KW-0813">Transport</keyword>
<dbReference type="PANTHER" id="PTHR10110:SF126">
    <property type="entry name" value="NA(+)_H(+) EXCHANGER PROTEIN 7"/>
    <property type="match status" value="1"/>
</dbReference>
<dbReference type="KEGG" id="osn:115222200"/>
<dbReference type="GO" id="GO:0005886">
    <property type="term" value="C:plasma membrane"/>
    <property type="evidence" value="ECO:0007669"/>
    <property type="project" value="TreeGrafter"/>
</dbReference>
<evidence type="ECO:0000256" key="12">
    <source>
        <dbReference type="SAM" id="SignalP"/>
    </source>
</evidence>
<dbReference type="Proteomes" id="UP000515154">
    <property type="component" value="Linkage group LG19"/>
</dbReference>
<feature type="transmembrane region" description="Helical" evidence="11">
    <location>
        <begin position="393"/>
        <end position="412"/>
    </location>
</feature>
<keyword evidence="9" id="KW-0050">Antiport</keyword>
<keyword evidence="6 9" id="KW-0406">Ion transport</keyword>
<feature type="transmembrane region" description="Helical" evidence="11">
    <location>
        <begin position="169"/>
        <end position="192"/>
    </location>
</feature>
<evidence type="ECO:0000256" key="7">
    <source>
        <dbReference type="ARBA" id="ARBA00023136"/>
    </source>
</evidence>
<feature type="transmembrane region" description="Helical" evidence="11">
    <location>
        <begin position="233"/>
        <end position="256"/>
    </location>
</feature>
<feature type="region of interest" description="Disordered" evidence="10">
    <location>
        <begin position="727"/>
        <end position="766"/>
    </location>
</feature>
<evidence type="ECO:0000256" key="4">
    <source>
        <dbReference type="ARBA" id="ARBA00022989"/>
    </source>
</evidence>
<evidence type="ECO:0000259" key="13">
    <source>
        <dbReference type="Pfam" id="PF00999"/>
    </source>
</evidence>
<protein>
    <recommendedName>
        <fullName evidence="9">Sodium/hydrogen exchanger</fullName>
    </recommendedName>
</protein>
<dbReference type="InterPro" id="IPR018422">
    <property type="entry name" value="Cation/H_exchanger_CPA1"/>
</dbReference>
<dbReference type="InterPro" id="IPR006153">
    <property type="entry name" value="Cation/H_exchanger_TM"/>
</dbReference>
<dbReference type="GO" id="GO:0098719">
    <property type="term" value="P:sodium ion import across plasma membrane"/>
    <property type="evidence" value="ECO:0007669"/>
    <property type="project" value="TreeGrafter"/>
</dbReference>
<feature type="signal peptide" evidence="12">
    <location>
        <begin position="1"/>
        <end position="27"/>
    </location>
</feature>
<comment type="subcellular location">
    <subcellularLocation>
        <location evidence="1">Membrane</location>
        <topology evidence="1">Multi-pass membrane protein</topology>
    </subcellularLocation>
</comment>
<feature type="region of interest" description="Disordered" evidence="10">
    <location>
        <begin position="40"/>
        <end position="60"/>
    </location>
</feature>
<gene>
    <name evidence="15" type="primary">LOC115222200</name>
</gene>